<organism evidence="2 3">
    <name type="scientific">Shimia abyssi</name>
    <dbReference type="NCBI Taxonomy" id="1662395"/>
    <lineage>
        <taxon>Bacteria</taxon>
        <taxon>Pseudomonadati</taxon>
        <taxon>Pseudomonadota</taxon>
        <taxon>Alphaproteobacteria</taxon>
        <taxon>Rhodobacterales</taxon>
        <taxon>Roseobacteraceae</taxon>
    </lineage>
</organism>
<dbReference type="SUPFAM" id="SSF48208">
    <property type="entry name" value="Six-hairpin glycosidases"/>
    <property type="match status" value="1"/>
</dbReference>
<gene>
    <name evidence="2" type="ORF">CLV88_1113</name>
</gene>
<dbReference type="Gene3D" id="1.50.10.10">
    <property type="match status" value="1"/>
</dbReference>
<dbReference type="InterPro" id="IPR004888">
    <property type="entry name" value="Glycoside_hydrolase_63"/>
</dbReference>
<comment type="caution">
    <text evidence="2">The sequence shown here is derived from an EMBL/GenBank/DDBJ whole genome shotgun (WGS) entry which is preliminary data.</text>
</comment>
<reference evidence="2 3" key="1">
    <citation type="submission" date="2018-03" db="EMBL/GenBank/DDBJ databases">
        <title>Genomic Encyclopedia of Archaeal and Bacterial Type Strains, Phase II (KMG-II): from individual species to whole genera.</title>
        <authorList>
            <person name="Goeker M."/>
        </authorList>
    </citation>
    <scope>NUCLEOTIDE SEQUENCE [LARGE SCALE GENOMIC DNA]</scope>
    <source>
        <strain evidence="2 3">DSM 100673</strain>
    </source>
</reference>
<dbReference type="GO" id="GO:0004573">
    <property type="term" value="F:Glc3Man9GlcNAc2 oligosaccharide glucosidase activity"/>
    <property type="evidence" value="ECO:0007669"/>
    <property type="project" value="InterPro"/>
</dbReference>
<dbReference type="PANTHER" id="PTHR10412">
    <property type="entry name" value="MANNOSYL-OLIGOSACCHARIDE GLUCOSIDASE"/>
    <property type="match status" value="1"/>
</dbReference>
<evidence type="ECO:0000313" key="3">
    <source>
        <dbReference type="Proteomes" id="UP000240418"/>
    </source>
</evidence>
<sequence>MTTTDVVTQRAIDVLKANDRGGYTIPTDGLYPYQWNWDSAISALGIAEFDLERAWQEIETLMSGQWASGMVPQILFHNPATGYFPGPETWRCDGPVPSSGISQPPVAVTAARLIWEKNPAQGRDRLNALVPKLRAWIDWYMAWRLDDQGAIFTVHPWESGRDNAPDWDKAMARIDTSGVESYTRQDTKHVNSAHRPTQKDYDLYVWLLQIGRSAQWDDAEIARINPFRVSDPLMTFITLRAVRDFLHISNELGHDTTSLNQYIETLEQGVQTLWNPDISAFDSRDTSSGEFSGSISCGSYLCWYAGVDHPGMRAQLQNALAVSKYPIASYNLNGEAFDPHRYWRGPTWPCMNLLIGLGLAERNVPEEPELRARIRELLATQGFSEYFNPIDGDPAGGKSFSWTAATWLYWARHDT</sequence>
<protein>
    <recommendedName>
        <fullName evidence="1">Mannosylglycerate hydrolase MGH1-like glycoside hydrolase domain-containing protein</fullName>
    </recommendedName>
</protein>
<dbReference type="InterPro" id="IPR054491">
    <property type="entry name" value="MGH1-like_GH"/>
</dbReference>
<dbReference type="OrthoDB" id="9781878at2"/>
<dbReference type="Pfam" id="PF22422">
    <property type="entry name" value="MGH1-like_GH"/>
    <property type="match status" value="1"/>
</dbReference>
<dbReference type="GO" id="GO:0009311">
    <property type="term" value="P:oligosaccharide metabolic process"/>
    <property type="evidence" value="ECO:0007669"/>
    <property type="project" value="InterPro"/>
</dbReference>
<proteinExistence type="predicted"/>
<dbReference type="InterPro" id="IPR008928">
    <property type="entry name" value="6-hairpin_glycosidase_sf"/>
</dbReference>
<accession>A0A2P8F964</accession>
<dbReference type="RefSeq" id="WP_106609285.1">
    <property type="nucleotide sequence ID" value="NZ_PYGJ01000011.1"/>
</dbReference>
<name>A0A2P8F964_9RHOB</name>
<dbReference type="GO" id="GO:0006487">
    <property type="term" value="P:protein N-linked glycosylation"/>
    <property type="evidence" value="ECO:0007669"/>
    <property type="project" value="TreeGrafter"/>
</dbReference>
<dbReference type="InterPro" id="IPR012341">
    <property type="entry name" value="6hp_glycosidase-like_sf"/>
</dbReference>
<evidence type="ECO:0000259" key="1">
    <source>
        <dbReference type="Pfam" id="PF22422"/>
    </source>
</evidence>
<keyword evidence="3" id="KW-1185">Reference proteome</keyword>
<dbReference type="AlphaFoldDB" id="A0A2P8F964"/>
<dbReference type="PANTHER" id="PTHR10412:SF21">
    <property type="entry name" value="ALPHA,ALPHA-TREHALASE"/>
    <property type="match status" value="1"/>
</dbReference>
<dbReference type="Proteomes" id="UP000240418">
    <property type="component" value="Unassembled WGS sequence"/>
</dbReference>
<feature type="domain" description="Mannosylglycerate hydrolase MGH1-like glycoside hydrolase" evidence="1">
    <location>
        <begin position="31"/>
        <end position="403"/>
    </location>
</feature>
<evidence type="ECO:0000313" key="2">
    <source>
        <dbReference type="EMBL" id="PSL18259.1"/>
    </source>
</evidence>
<dbReference type="EMBL" id="PYGJ01000011">
    <property type="protein sequence ID" value="PSL18259.1"/>
    <property type="molecule type" value="Genomic_DNA"/>
</dbReference>